<dbReference type="AlphaFoldDB" id="A0AAE0I1G4"/>
<dbReference type="Proteomes" id="UP001283341">
    <property type="component" value="Unassembled WGS sequence"/>
</dbReference>
<reference evidence="1" key="1">
    <citation type="journal article" date="2023" name="Mol. Phylogenet. Evol.">
        <title>Genome-scale phylogeny and comparative genomics of the fungal order Sordariales.</title>
        <authorList>
            <person name="Hensen N."/>
            <person name="Bonometti L."/>
            <person name="Westerberg I."/>
            <person name="Brannstrom I.O."/>
            <person name="Guillou S."/>
            <person name="Cros-Aarteil S."/>
            <person name="Calhoun S."/>
            <person name="Haridas S."/>
            <person name="Kuo A."/>
            <person name="Mondo S."/>
            <person name="Pangilinan J."/>
            <person name="Riley R."/>
            <person name="LaButti K."/>
            <person name="Andreopoulos B."/>
            <person name="Lipzen A."/>
            <person name="Chen C."/>
            <person name="Yan M."/>
            <person name="Daum C."/>
            <person name="Ng V."/>
            <person name="Clum A."/>
            <person name="Steindorff A."/>
            <person name="Ohm R.A."/>
            <person name="Martin F."/>
            <person name="Silar P."/>
            <person name="Natvig D.O."/>
            <person name="Lalanne C."/>
            <person name="Gautier V."/>
            <person name="Ament-Velasquez S.L."/>
            <person name="Kruys A."/>
            <person name="Hutchinson M.I."/>
            <person name="Powell A.J."/>
            <person name="Barry K."/>
            <person name="Miller A.N."/>
            <person name="Grigoriev I.V."/>
            <person name="Debuchy R."/>
            <person name="Gladieux P."/>
            <person name="Hiltunen Thoren M."/>
            <person name="Johannesson H."/>
        </authorList>
    </citation>
    <scope>NUCLEOTIDE SEQUENCE</scope>
    <source>
        <strain evidence="1">CBS 118394</strain>
    </source>
</reference>
<sequence length="139" mass="14573">MSYSFANTANSPQGTYYASVSYGASNSAPPAAWISQNIPTVIPNTHYSFSAYTRASSANPGCSISFFIADGNGATGAIGRVLATVPNSSLKNQWAQTTGEWDTPARIPRDGYSVNVKVSCPAGIGAKSYFFDDLVLIAS</sequence>
<organism evidence="1 2">
    <name type="scientific">Apodospora peruviana</name>
    <dbReference type="NCBI Taxonomy" id="516989"/>
    <lineage>
        <taxon>Eukaryota</taxon>
        <taxon>Fungi</taxon>
        <taxon>Dikarya</taxon>
        <taxon>Ascomycota</taxon>
        <taxon>Pezizomycotina</taxon>
        <taxon>Sordariomycetes</taxon>
        <taxon>Sordariomycetidae</taxon>
        <taxon>Sordariales</taxon>
        <taxon>Lasiosphaeriaceae</taxon>
        <taxon>Apodospora</taxon>
    </lineage>
</organism>
<comment type="caution">
    <text evidence="1">The sequence shown here is derived from an EMBL/GenBank/DDBJ whole genome shotgun (WGS) entry which is preliminary data.</text>
</comment>
<evidence type="ECO:0000313" key="1">
    <source>
        <dbReference type="EMBL" id="KAK3316839.1"/>
    </source>
</evidence>
<keyword evidence="2" id="KW-1185">Reference proteome</keyword>
<dbReference type="EMBL" id="JAUEDM010000005">
    <property type="protein sequence ID" value="KAK3316839.1"/>
    <property type="molecule type" value="Genomic_DNA"/>
</dbReference>
<accession>A0AAE0I1G4</accession>
<name>A0AAE0I1G4_9PEZI</name>
<proteinExistence type="predicted"/>
<gene>
    <name evidence="1" type="ORF">B0H66DRAFT_605110</name>
</gene>
<dbReference type="Gene3D" id="2.60.120.260">
    <property type="entry name" value="Galactose-binding domain-like"/>
    <property type="match status" value="1"/>
</dbReference>
<reference evidence="1" key="2">
    <citation type="submission" date="2023-06" db="EMBL/GenBank/DDBJ databases">
        <authorList>
            <consortium name="Lawrence Berkeley National Laboratory"/>
            <person name="Haridas S."/>
            <person name="Hensen N."/>
            <person name="Bonometti L."/>
            <person name="Westerberg I."/>
            <person name="Brannstrom I.O."/>
            <person name="Guillou S."/>
            <person name="Cros-Aarteil S."/>
            <person name="Calhoun S."/>
            <person name="Kuo A."/>
            <person name="Mondo S."/>
            <person name="Pangilinan J."/>
            <person name="Riley R."/>
            <person name="Labutti K."/>
            <person name="Andreopoulos B."/>
            <person name="Lipzen A."/>
            <person name="Chen C."/>
            <person name="Yanf M."/>
            <person name="Daum C."/>
            <person name="Ng V."/>
            <person name="Clum A."/>
            <person name="Steindorff A."/>
            <person name="Ohm R."/>
            <person name="Martin F."/>
            <person name="Silar P."/>
            <person name="Natvig D."/>
            <person name="Lalanne C."/>
            <person name="Gautier V."/>
            <person name="Ament-Velasquez S.L."/>
            <person name="Kruys A."/>
            <person name="Hutchinson M.I."/>
            <person name="Powell A.J."/>
            <person name="Barry K."/>
            <person name="Miller A.N."/>
            <person name="Grigoriev I.V."/>
            <person name="Debuchy R."/>
            <person name="Gladieux P."/>
            <person name="Thoren M.H."/>
            <person name="Johannesson H."/>
        </authorList>
    </citation>
    <scope>NUCLEOTIDE SEQUENCE</scope>
    <source>
        <strain evidence="1">CBS 118394</strain>
    </source>
</reference>
<protein>
    <submittedName>
        <fullName evidence="1">Uncharacterized protein</fullName>
    </submittedName>
</protein>
<evidence type="ECO:0000313" key="2">
    <source>
        <dbReference type="Proteomes" id="UP001283341"/>
    </source>
</evidence>